<keyword evidence="2" id="KW-1185">Reference proteome</keyword>
<dbReference type="SUPFAM" id="SSF48208">
    <property type="entry name" value="Six-hairpin glycosidases"/>
    <property type="match status" value="1"/>
</dbReference>
<reference evidence="1" key="1">
    <citation type="submission" date="2020-09" db="EMBL/GenBank/DDBJ databases">
        <title>A novel bacterium of genus Paenibacillus, isolated from South China Sea.</title>
        <authorList>
            <person name="Huang H."/>
            <person name="Mo K."/>
            <person name="Hu Y."/>
        </authorList>
    </citation>
    <scope>NUCLEOTIDE SEQUENCE</scope>
    <source>
        <strain evidence="1">IB182363</strain>
    </source>
</reference>
<dbReference type="AlphaFoldDB" id="A0A927H0V9"/>
<dbReference type="Proteomes" id="UP000639396">
    <property type="component" value="Unassembled WGS sequence"/>
</dbReference>
<protein>
    <submittedName>
        <fullName evidence="1">Uncharacterized protein</fullName>
    </submittedName>
</protein>
<organism evidence="1 2">
    <name type="scientific">Paenibacillus oceani</name>
    <dbReference type="NCBI Taxonomy" id="2772510"/>
    <lineage>
        <taxon>Bacteria</taxon>
        <taxon>Bacillati</taxon>
        <taxon>Bacillota</taxon>
        <taxon>Bacilli</taxon>
        <taxon>Bacillales</taxon>
        <taxon>Paenibacillaceae</taxon>
        <taxon>Paenibacillus</taxon>
    </lineage>
</organism>
<dbReference type="GO" id="GO:0005975">
    <property type="term" value="P:carbohydrate metabolic process"/>
    <property type="evidence" value="ECO:0007669"/>
    <property type="project" value="InterPro"/>
</dbReference>
<proteinExistence type="predicted"/>
<evidence type="ECO:0000313" key="1">
    <source>
        <dbReference type="EMBL" id="MBD2862864.1"/>
    </source>
</evidence>
<accession>A0A927H0V9</accession>
<evidence type="ECO:0000313" key="2">
    <source>
        <dbReference type="Proteomes" id="UP000639396"/>
    </source>
</evidence>
<dbReference type="InterPro" id="IPR008928">
    <property type="entry name" value="6-hairpin_glycosidase_sf"/>
</dbReference>
<comment type="caution">
    <text evidence="1">The sequence shown here is derived from an EMBL/GenBank/DDBJ whole genome shotgun (WGS) entry which is preliminary data.</text>
</comment>
<sequence length="668" mass="75910">MTMLLCCKETNDLYRALVGSGISCARFDRLEDALDAAQPGEGLLLLADGNPRSAFRMDGKTSEETRRKQLKVYLEYPHTGFGTDYGEPTAIQWERLVAVSDYFSPEVEQLAILNMHGSMFAPIVVPESMTVHLALARVAGYDKAVFGLPENPVPILLESPDRSVLIAASGLSRFVSGRYAPTAAWRAVWKRILEWLGYGEAAAVLQWEPAVGVQYDKEASLPDQAEALAFDRVMTWFSRYAVYSIDAHIGVIEGFESTIRPNGRQLMRPRLRADCIAESAMAFAHDFAVTGNPESRFMAEKMMNTIWSGPDFYNNEPNEANYGLVNWYDRRKVYYGDDNARVILACLSTRNLLADDRWDEAITHCLLANFRTSGTQGFRRPFLQAPRSFAGTDGWKKYYEEDYTLYSPHYQSYLWACNLWVYAMTGYELFLKRTKQAIRQMMEAYPSQWNWTNGMTQEIARMLLPLSFLVQVEDTEQHRLWLKQMADELLMQMQPCGSIREHLGALEQGRYAPPVSNEQFGSREAPLLQENGDPVCDLLYTANWGLIGLHEAAATTGDGHLREAADRLTSFMLRIQIRSQQHPYLDGAWMRGFDDEKWEYWGSSADCGWGPWCVETGWTNSWIASVLSMRIRSERLFDTSAAASFRQLMPGLLEEMGLKSSLSDREHL</sequence>
<dbReference type="EMBL" id="JACXJA010000015">
    <property type="protein sequence ID" value="MBD2862864.1"/>
    <property type="molecule type" value="Genomic_DNA"/>
</dbReference>
<dbReference type="RefSeq" id="WP_190928141.1">
    <property type="nucleotide sequence ID" value="NZ_JACXJA010000015.1"/>
</dbReference>
<gene>
    <name evidence="1" type="ORF">IDH45_12805</name>
</gene>
<name>A0A927H0V9_9BACL</name>